<sequence length="76" mass="8239">MSHMSTVSLHTHVIVPVANCSVLQTLLCSSNLPTSSVPPSYSTVTTWPLMPCKTTEIMEVQMTHKVMVSGAPRRGL</sequence>
<protein>
    <submittedName>
        <fullName evidence="1">Uncharacterized protein</fullName>
    </submittedName>
</protein>
<dbReference type="Proteomes" id="UP000292957">
    <property type="component" value="Unassembled WGS sequence"/>
</dbReference>
<organism evidence="1">
    <name type="scientific">Dichomitus squalens</name>
    <dbReference type="NCBI Taxonomy" id="114155"/>
    <lineage>
        <taxon>Eukaryota</taxon>
        <taxon>Fungi</taxon>
        <taxon>Dikarya</taxon>
        <taxon>Basidiomycota</taxon>
        <taxon>Agaricomycotina</taxon>
        <taxon>Agaricomycetes</taxon>
        <taxon>Polyporales</taxon>
        <taxon>Polyporaceae</taxon>
        <taxon>Dichomitus</taxon>
    </lineage>
</organism>
<proteinExistence type="predicted"/>
<reference evidence="1" key="1">
    <citation type="submission" date="2019-01" db="EMBL/GenBank/DDBJ databases">
        <title>Draft genome sequences of three monokaryotic isolates of the white-rot basidiomycete fungus Dichomitus squalens.</title>
        <authorList>
            <consortium name="DOE Joint Genome Institute"/>
            <person name="Lopez S.C."/>
            <person name="Andreopoulos B."/>
            <person name="Pangilinan J."/>
            <person name="Lipzen A."/>
            <person name="Riley R."/>
            <person name="Ahrendt S."/>
            <person name="Ng V."/>
            <person name="Barry K."/>
            <person name="Daum C."/>
            <person name="Grigoriev I.V."/>
            <person name="Hilden K.S."/>
            <person name="Makela M.R."/>
            <person name="de Vries R.P."/>
        </authorList>
    </citation>
    <scope>NUCLEOTIDE SEQUENCE [LARGE SCALE GENOMIC DNA]</scope>
    <source>
        <strain evidence="1">OM18370.1</strain>
    </source>
</reference>
<evidence type="ECO:0000313" key="1">
    <source>
        <dbReference type="EMBL" id="TBU31131.1"/>
    </source>
</evidence>
<gene>
    <name evidence="1" type="ORF">BD311DRAFT_753309</name>
</gene>
<accession>A0A4Q9MX53</accession>
<dbReference type="EMBL" id="ML143401">
    <property type="protein sequence ID" value="TBU31131.1"/>
    <property type="molecule type" value="Genomic_DNA"/>
</dbReference>
<name>A0A4Q9MX53_9APHY</name>
<dbReference type="AlphaFoldDB" id="A0A4Q9MX53"/>